<dbReference type="AlphaFoldDB" id="A0A132ERQ1"/>
<evidence type="ECO:0000256" key="3">
    <source>
        <dbReference type="ARBA" id="ARBA00022475"/>
    </source>
</evidence>
<dbReference type="CDD" id="cd06261">
    <property type="entry name" value="TM_PBP2"/>
    <property type="match status" value="1"/>
</dbReference>
<dbReference type="SUPFAM" id="SSF161098">
    <property type="entry name" value="MetI-like"/>
    <property type="match status" value="1"/>
</dbReference>
<proteinExistence type="inferred from homology"/>
<dbReference type="InterPro" id="IPR000515">
    <property type="entry name" value="MetI-like"/>
</dbReference>
<dbReference type="Pfam" id="PF00528">
    <property type="entry name" value="BPD_transp_1"/>
    <property type="match status" value="1"/>
</dbReference>
<feature type="transmembrane region" description="Helical" evidence="7">
    <location>
        <begin position="96"/>
        <end position="119"/>
    </location>
</feature>
<feature type="transmembrane region" description="Helical" evidence="7">
    <location>
        <begin position="197"/>
        <end position="216"/>
    </location>
</feature>
<evidence type="ECO:0000256" key="2">
    <source>
        <dbReference type="ARBA" id="ARBA00022448"/>
    </source>
</evidence>
<dbReference type="EMBL" id="LPJX01000071">
    <property type="protein sequence ID" value="KWF56822.1"/>
    <property type="molecule type" value="Genomic_DNA"/>
</dbReference>
<dbReference type="InterPro" id="IPR035906">
    <property type="entry name" value="MetI-like_sf"/>
</dbReference>
<feature type="transmembrane region" description="Helical" evidence="7">
    <location>
        <begin position="39"/>
        <end position="58"/>
    </location>
</feature>
<dbReference type="Gene3D" id="1.10.3720.10">
    <property type="entry name" value="MetI-like"/>
    <property type="match status" value="1"/>
</dbReference>
<evidence type="ECO:0000313" key="10">
    <source>
        <dbReference type="EMBL" id="KWF56822.1"/>
    </source>
</evidence>
<dbReference type="GO" id="GO:0005886">
    <property type="term" value="C:plasma membrane"/>
    <property type="evidence" value="ECO:0007669"/>
    <property type="project" value="UniProtKB-SubCell"/>
</dbReference>
<keyword evidence="3" id="KW-1003">Cell membrane</keyword>
<feature type="transmembrane region" description="Helical" evidence="7">
    <location>
        <begin position="255"/>
        <end position="273"/>
    </location>
</feature>
<feature type="transmembrane region" description="Helical" evidence="7">
    <location>
        <begin position="134"/>
        <end position="151"/>
    </location>
</feature>
<dbReference type="FunFam" id="1.10.3720.10:FF:000003">
    <property type="entry name" value="Aliphatic sulfonate ABC transporter permease"/>
    <property type="match status" value="1"/>
</dbReference>
<feature type="transmembrane region" description="Helical" evidence="7">
    <location>
        <begin position="158"/>
        <end position="177"/>
    </location>
</feature>
<evidence type="ECO:0000256" key="6">
    <source>
        <dbReference type="ARBA" id="ARBA00023136"/>
    </source>
</evidence>
<keyword evidence="4 7" id="KW-0812">Transmembrane</keyword>
<comment type="similarity">
    <text evidence="7">Belongs to the binding-protein-dependent transport system permease family.</text>
</comment>
<dbReference type="PROSITE" id="PS50928">
    <property type="entry name" value="ABC_TM1"/>
    <property type="match status" value="1"/>
</dbReference>
<evidence type="ECO:0000256" key="1">
    <source>
        <dbReference type="ARBA" id="ARBA00004651"/>
    </source>
</evidence>
<keyword evidence="6 7" id="KW-0472">Membrane</keyword>
<gene>
    <name evidence="10" type="ORF">WT57_32255</name>
</gene>
<dbReference type="PANTHER" id="PTHR30151:SF0">
    <property type="entry name" value="ABC TRANSPORTER PERMEASE PROTEIN MJ0413-RELATED"/>
    <property type="match status" value="1"/>
</dbReference>
<comment type="caution">
    <text evidence="10">The sequence shown here is derived from an EMBL/GenBank/DDBJ whole genome shotgun (WGS) entry which is preliminary data.</text>
</comment>
<organism evidence="10 11">
    <name type="scientific">Burkholderia pseudomultivorans</name>
    <dbReference type="NCBI Taxonomy" id="1207504"/>
    <lineage>
        <taxon>Bacteria</taxon>
        <taxon>Pseudomonadati</taxon>
        <taxon>Pseudomonadota</taxon>
        <taxon>Betaproteobacteria</taxon>
        <taxon>Burkholderiales</taxon>
        <taxon>Burkholderiaceae</taxon>
        <taxon>Burkholderia</taxon>
        <taxon>Burkholderia cepacia complex</taxon>
    </lineage>
</organism>
<evidence type="ECO:0000256" key="8">
    <source>
        <dbReference type="SAM" id="MobiDB-lite"/>
    </source>
</evidence>
<reference evidence="10 11" key="1">
    <citation type="submission" date="2015-11" db="EMBL/GenBank/DDBJ databases">
        <title>Expanding the genomic diversity of Burkholderia species for the development of highly accurate diagnostics.</title>
        <authorList>
            <person name="Sahl J."/>
            <person name="Keim P."/>
            <person name="Wagner D."/>
        </authorList>
    </citation>
    <scope>NUCLEOTIDE SEQUENCE [LARGE SCALE GENOMIC DNA]</scope>
    <source>
        <strain evidence="10 11">MSMB574WGS</strain>
    </source>
</reference>
<evidence type="ECO:0000259" key="9">
    <source>
        <dbReference type="PROSITE" id="PS50928"/>
    </source>
</evidence>
<feature type="domain" description="ABC transmembrane type-1" evidence="9">
    <location>
        <begin position="93"/>
        <end position="273"/>
    </location>
</feature>
<dbReference type="GO" id="GO:0042918">
    <property type="term" value="P:alkanesulfonate transmembrane transport"/>
    <property type="evidence" value="ECO:0007669"/>
    <property type="project" value="UniProtKB-ARBA"/>
</dbReference>
<evidence type="ECO:0000256" key="4">
    <source>
        <dbReference type="ARBA" id="ARBA00022692"/>
    </source>
</evidence>
<name>A0A132ERQ1_9BURK</name>
<comment type="subcellular location">
    <subcellularLocation>
        <location evidence="1 7">Cell membrane</location>
        <topology evidence="1 7">Multi-pass membrane protein</topology>
    </subcellularLocation>
</comment>
<accession>A0A132ERQ1</accession>
<evidence type="ECO:0000256" key="7">
    <source>
        <dbReference type="RuleBase" id="RU363032"/>
    </source>
</evidence>
<dbReference type="RefSeq" id="WP_060300748.1">
    <property type="nucleotide sequence ID" value="NZ_LPJX01000071.1"/>
</dbReference>
<evidence type="ECO:0000256" key="5">
    <source>
        <dbReference type="ARBA" id="ARBA00022989"/>
    </source>
</evidence>
<evidence type="ECO:0000313" key="11">
    <source>
        <dbReference type="Proteomes" id="UP000061512"/>
    </source>
</evidence>
<protein>
    <submittedName>
        <fullName evidence="10">ABC transporter permease</fullName>
    </submittedName>
</protein>
<keyword evidence="2 7" id="KW-0813">Transport</keyword>
<dbReference type="PANTHER" id="PTHR30151">
    <property type="entry name" value="ALKANE SULFONATE ABC TRANSPORTER-RELATED, MEMBRANE SUBUNIT"/>
    <property type="match status" value="1"/>
</dbReference>
<dbReference type="Proteomes" id="UP000061512">
    <property type="component" value="Unassembled WGS sequence"/>
</dbReference>
<keyword evidence="5 7" id="KW-1133">Transmembrane helix</keyword>
<feature type="region of interest" description="Disordered" evidence="8">
    <location>
        <begin position="1"/>
        <end position="28"/>
    </location>
</feature>
<sequence length="291" mass="30973">MAATFELAKRRLPDPPRTSDGFASRAASRDRSNSLRRRASRIASLATCVALWQAAVHWRLSLGIVTFANVPAPTDVGPALWSFLQSPKLPMHLLASVTRVLAGFVAAAVAGIGLGLAIGRYRALEDTLLPPLEVLRPIPAVAWIPLAILMFPSSELSMMFITFVGALFPILLNTVHGAEAVDPRLVATARSLGTRGLALYAEVILPGAAPAIFTGLSIGMGTAWFCLVTAEMIAGQYGIGYFTWESYTLQNYPDIVVGMALIGLLGMGSSLLVKRIGAALTPWYAPRGGRS</sequence>